<protein>
    <recommendedName>
        <fullName evidence="3">IrrE N-terminal-like domain-containing protein</fullName>
    </recommendedName>
</protein>
<dbReference type="RefSeq" id="WP_161931828.1">
    <property type="nucleotide sequence ID" value="NZ_CP047901.1"/>
</dbReference>
<evidence type="ECO:0000313" key="1">
    <source>
        <dbReference type="EMBL" id="QHO63448.1"/>
    </source>
</evidence>
<dbReference type="KEGG" id="caqa:MICH65_0467"/>
<dbReference type="EMBL" id="CP047901">
    <property type="protein sequence ID" value="QHO63448.1"/>
    <property type="molecule type" value="Genomic_DNA"/>
</dbReference>
<accession>A0A857NH25</accession>
<organism evidence="1 2">
    <name type="scientific">Candidatus Chazhemtobacterium aquaticus</name>
    <dbReference type="NCBI Taxonomy" id="2715735"/>
    <lineage>
        <taxon>Bacteria</taxon>
        <taxon>Candidatus Chazhemtobacteraceae</taxon>
        <taxon>Candidatus Chazhemtobacterium</taxon>
    </lineage>
</organism>
<gene>
    <name evidence="1" type="ORF">MICH65_0467</name>
</gene>
<dbReference type="Proteomes" id="UP000463983">
    <property type="component" value="Chromosome"/>
</dbReference>
<reference evidence="2" key="1">
    <citation type="journal article" date="2020" name="Microorganisms">
        <title>Complete Genome of a Member of a New Bacterial Lineage in the Microgenomates Group Reveals an Unusual Nucleotide Composition Disparity Between Two Strands of DNA and Limited Metabolic Potential.</title>
        <authorList>
            <person name="Kadnikov V.V."/>
            <person name="Mardanov A.V."/>
            <person name="Beletsky A.V."/>
            <person name="Karnachuk O.V."/>
            <person name="Ravin N.V."/>
        </authorList>
    </citation>
    <scope>NUCLEOTIDE SEQUENCE [LARGE SCALE GENOMIC DNA]</scope>
</reference>
<name>A0A857NH25_9BACT</name>
<evidence type="ECO:0008006" key="3">
    <source>
        <dbReference type="Google" id="ProtNLM"/>
    </source>
</evidence>
<sequence length="143" mass="16606">MDKEAKTMWFSVNLLESFLRGFSIQTKDKTVIITGPSDKPNISNLIHEYIHTYLHNQSFNNQIDDQIYSQIPKDVQNNYPREIITEECLVRAIEVFLSKHGNISGQIELDNQAKSLLFLEIYLNKLEDIKPKKISINVLQQVL</sequence>
<dbReference type="AlphaFoldDB" id="A0A857NH25"/>
<evidence type="ECO:0000313" key="2">
    <source>
        <dbReference type="Proteomes" id="UP000463983"/>
    </source>
</evidence>
<keyword evidence="2" id="KW-1185">Reference proteome</keyword>
<proteinExistence type="predicted"/>